<keyword evidence="3" id="KW-1185">Reference proteome</keyword>
<dbReference type="AlphaFoldDB" id="A0A5B7GJL3"/>
<evidence type="ECO:0008006" key="4">
    <source>
        <dbReference type="Google" id="ProtNLM"/>
    </source>
</evidence>
<evidence type="ECO:0000313" key="2">
    <source>
        <dbReference type="EMBL" id="MPC59172.1"/>
    </source>
</evidence>
<feature type="signal peptide" evidence="1">
    <location>
        <begin position="1"/>
        <end position="17"/>
    </location>
</feature>
<keyword evidence="1" id="KW-0732">Signal</keyword>
<evidence type="ECO:0000313" key="3">
    <source>
        <dbReference type="Proteomes" id="UP000324222"/>
    </source>
</evidence>
<sequence length="113" mass="12244">MLFSQLVRLIILSLTHAARVKVAPVMGGVMGGDGAAPDGMSLVPFSAPCRFWLVVLIFFALESRVHAPRYVMEVRVTRGRRALKSRAVIVVSLAKWSREVAVVKRGKGKGKGG</sequence>
<dbReference type="Proteomes" id="UP000324222">
    <property type="component" value="Unassembled WGS sequence"/>
</dbReference>
<evidence type="ECO:0000256" key="1">
    <source>
        <dbReference type="SAM" id="SignalP"/>
    </source>
</evidence>
<dbReference type="EMBL" id="VSRR010016324">
    <property type="protein sequence ID" value="MPC59172.1"/>
    <property type="molecule type" value="Genomic_DNA"/>
</dbReference>
<feature type="chain" id="PRO_5022842834" description="Secreted protein" evidence="1">
    <location>
        <begin position="18"/>
        <end position="113"/>
    </location>
</feature>
<name>A0A5B7GJL3_PORTR</name>
<accession>A0A5B7GJL3</accession>
<organism evidence="2 3">
    <name type="scientific">Portunus trituberculatus</name>
    <name type="common">Swimming crab</name>
    <name type="synonym">Neptunus trituberculatus</name>
    <dbReference type="NCBI Taxonomy" id="210409"/>
    <lineage>
        <taxon>Eukaryota</taxon>
        <taxon>Metazoa</taxon>
        <taxon>Ecdysozoa</taxon>
        <taxon>Arthropoda</taxon>
        <taxon>Crustacea</taxon>
        <taxon>Multicrustacea</taxon>
        <taxon>Malacostraca</taxon>
        <taxon>Eumalacostraca</taxon>
        <taxon>Eucarida</taxon>
        <taxon>Decapoda</taxon>
        <taxon>Pleocyemata</taxon>
        <taxon>Brachyura</taxon>
        <taxon>Eubrachyura</taxon>
        <taxon>Portunoidea</taxon>
        <taxon>Portunidae</taxon>
        <taxon>Portuninae</taxon>
        <taxon>Portunus</taxon>
    </lineage>
</organism>
<protein>
    <recommendedName>
        <fullName evidence="4">Secreted protein</fullName>
    </recommendedName>
</protein>
<comment type="caution">
    <text evidence="2">The sequence shown here is derived from an EMBL/GenBank/DDBJ whole genome shotgun (WGS) entry which is preliminary data.</text>
</comment>
<gene>
    <name evidence="2" type="ORF">E2C01_053187</name>
</gene>
<reference evidence="2 3" key="1">
    <citation type="submission" date="2019-05" db="EMBL/GenBank/DDBJ databases">
        <title>Another draft genome of Portunus trituberculatus and its Hox gene families provides insights of decapod evolution.</title>
        <authorList>
            <person name="Jeong J.-H."/>
            <person name="Song I."/>
            <person name="Kim S."/>
            <person name="Choi T."/>
            <person name="Kim D."/>
            <person name="Ryu S."/>
            <person name="Kim W."/>
        </authorList>
    </citation>
    <scope>NUCLEOTIDE SEQUENCE [LARGE SCALE GENOMIC DNA]</scope>
    <source>
        <tissue evidence="2">Muscle</tissue>
    </source>
</reference>
<proteinExistence type="predicted"/>